<dbReference type="InterPro" id="IPR036921">
    <property type="entry name" value="PurM-like_N_sf"/>
</dbReference>
<name>A0A0D7X290_9BACL</name>
<evidence type="ECO:0000313" key="2">
    <source>
        <dbReference type="EMBL" id="KJD45530.1"/>
    </source>
</evidence>
<organism evidence="2 3">
    <name type="scientific">Paenibacillus terrae</name>
    <dbReference type="NCBI Taxonomy" id="159743"/>
    <lineage>
        <taxon>Bacteria</taxon>
        <taxon>Bacillati</taxon>
        <taxon>Bacillota</taxon>
        <taxon>Bacilli</taxon>
        <taxon>Bacillales</taxon>
        <taxon>Paenibacillaceae</taxon>
        <taxon>Paenibacillus</taxon>
    </lineage>
</organism>
<gene>
    <name evidence="2" type="ORF">QD47_11020</name>
</gene>
<reference evidence="2 3" key="1">
    <citation type="submission" date="2014-11" db="EMBL/GenBank/DDBJ databases">
        <title>Draft Genome Sequences of Paenibacillus polymyxa NRRL B-30509 and Paenibacillus terrae NRRL B-30644, Strains from a Poultry Environment that Produce Tridecaptin A and Paenicidins.</title>
        <authorList>
            <person name="van Belkum M.J."/>
            <person name="Lohans C.T."/>
            <person name="Vederas J.C."/>
        </authorList>
    </citation>
    <scope>NUCLEOTIDE SEQUENCE [LARGE SCALE GENOMIC DNA]</scope>
    <source>
        <strain evidence="2 3">NRRL B-30644</strain>
    </source>
</reference>
<keyword evidence="3" id="KW-1185">Reference proteome</keyword>
<dbReference type="InterPro" id="IPR016188">
    <property type="entry name" value="PurM-like_N"/>
</dbReference>
<feature type="domain" description="PurM-like N-terminal" evidence="1">
    <location>
        <begin position="20"/>
        <end position="75"/>
    </location>
</feature>
<comment type="caution">
    <text evidence="2">The sequence shown here is derived from an EMBL/GenBank/DDBJ whole genome shotgun (WGS) entry which is preliminary data.</text>
</comment>
<dbReference type="Proteomes" id="UP000032534">
    <property type="component" value="Unassembled WGS sequence"/>
</dbReference>
<dbReference type="Pfam" id="PF00586">
    <property type="entry name" value="AIRS"/>
    <property type="match status" value="1"/>
</dbReference>
<dbReference type="AlphaFoldDB" id="A0A0D7X290"/>
<dbReference type="PATRIC" id="fig|159743.3.peg.2454"/>
<proteinExistence type="predicted"/>
<dbReference type="OrthoDB" id="9802811at2"/>
<accession>A0A0D7X290</accession>
<protein>
    <recommendedName>
        <fullName evidence="1">PurM-like N-terminal domain-containing protein</fullName>
    </recommendedName>
</protein>
<sequence length="90" mass="9843">MSNSIDHPSYIKRKLTLEENLKFYGRWAAACTCGDVLAMGATPKGFSLDLSAPLETEVSDIEAIMEGVQQTLTSLLLSLVMIRQLHMGGQ</sequence>
<dbReference type="SUPFAM" id="SSF55326">
    <property type="entry name" value="PurM N-terminal domain-like"/>
    <property type="match status" value="1"/>
</dbReference>
<dbReference type="EMBL" id="JTHP01000018">
    <property type="protein sequence ID" value="KJD45530.1"/>
    <property type="molecule type" value="Genomic_DNA"/>
</dbReference>
<evidence type="ECO:0000259" key="1">
    <source>
        <dbReference type="Pfam" id="PF00586"/>
    </source>
</evidence>
<dbReference type="Gene3D" id="3.30.1330.10">
    <property type="entry name" value="PurM-like, N-terminal domain"/>
    <property type="match status" value="1"/>
</dbReference>
<evidence type="ECO:0000313" key="3">
    <source>
        <dbReference type="Proteomes" id="UP000032534"/>
    </source>
</evidence>